<dbReference type="RefSeq" id="WP_216673936.1">
    <property type="nucleotide sequence ID" value="NZ_BMDD01000003.1"/>
</dbReference>
<evidence type="ECO:0000256" key="1">
    <source>
        <dbReference type="SAM" id="MobiDB-lite"/>
    </source>
</evidence>
<keyword evidence="4" id="KW-1185">Reference proteome</keyword>
<feature type="compositionally biased region" description="Polar residues" evidence="1">
    <location>
        <begin position="293"/>
        <end position="310"/>
    </location>
</feature>
<dbReference type="Proteomes" id="UP000605427">
    <property type="component" value="Unassembled WGS sequence"/>
</dbReference>
<reference evidence="4" key="1">
    <citation type="journal article" date="2019" name="Int. J. Syst. Evol. Microbiol.">
        <title>The Global Catalogue of Microorganisms (GCM) 10K type strain sequencing project: providing services to taxonomists for standard genome sequencing and annotation.</title>
        <authorList>
            <consortium name="The Broad Institute Genomics Platform"/>
            <consortium name="The Broad Institute Genome Sequencing Center for Infectious Disease"/>
            <person name="Wu L."/>
            <person name="Ma J."/>
        </authorList>
    </citation>
    <scope>NUCLEOTIDE SEQUENCE [LARGE SCALE GENOMIC DNA]</scope>
    <source>
        <strain evidence="4">CCM 8702</strain>
    </source>
</reference>
<keyword evidence="2" id="KW-0732">Signal</keyword>
<accession>A0ABQ1ZZM4</accession>
<feature type="chain" id="PRO_5046415952" description="Amidase" evidence="2">
    <location>
        <begin position="26"/>
        <end position="332"/>
    </location>
</feature>
<dbReference type="EMBL" id="BMDD01000003">
    <property type="protein sequence ID" value="GGH80937.1"/>
    <property type="molecule type" value="Genomic_DNA"/>
</dbReference>
<evidence type="ECO:0008006" key="5">
    <source>
        <dbReference type="Google" id="ProtNLM"/>
    </source>
</evidence>
<evidence type="ECO:0000256" key="2">
    <source>
        <dbReference type="SAM" id="SignalP"/>
    </source>
</evidence>
<feature type="region of interest" description="Disordered" evidence="1">
    <location>
        <begin position="290"/>
        <end position="332"/>
    </location>
</feature>
<proteinExistence type="predicted"/>
<organism evidence="3 4">
    <name type="scientific">Saccharibacillus endophyticus</name>
    <dbReference type="NCBI Taxonomy" id="2060666"/>
    <lineage>
        <taxon>Bacteria</taxon>
        <taxon>Bacillati</taxon>
        <taxon>Bacillota</taxon>
        <taxon>Bacilli</taxon>
        <taxon>Bacillales</taxon>
        <taxon>Paenibacillaceae</taxon>
        <taxon>Saccharibacillus</taxon>
    </lineage>
</organism>
<protein>
    <recommendedName>
        <fullName evidence="5">Amidase</fullName>
    </recommendedName>
</protein>
<sequence>MNTRSTFSRCLVLCLLVAWTAGSFGTSTAEAREQDGFSTWVWNPWLLRTSSDDLLQFAASNDVSTLYVQIDAEMDKADYAAFIRRASAQNIRIYALDGAPRWATDRGLPQAFLSWLTAYQSSAGTDEKFSGIHVDVEPYLLPEWETGRNALLTTWKTSTDTLLEGAKRLGLRAEADMPFWFDEHRMPGEKGMLSAWMIDRFDGVTIMAYRDSAEQIAEVAKNELAEAEKLGKPLRIAVETNPSAETPQVTFYEEGAEFLNSQLEAVRQKVGSSPAFAGFAVHDYAGWKKMQEKSTATNGKPSRASSSSKTGAAVKSVKTDPAAAQKNAGRKK</sequence>
<feature type="signal peptide" evidence="2">
    <location>
        <begin position="1"/>
        <end position="25"/>
    </location>
</feature>
<comment type="caution">
    <text evidence="3">The sequence shown here is derived from an EMBL/GenBank/DDBJ whole genome shotgun (WGS) entry which is preliminary data.</text>
</comment>
<evidence type="ECO:0000313" key="3">
    <source>
        <dbReference type="EMBL" id="GGH80937.1"/>
    </source>
</evidence>
<name>A0ABQ1ZZM4_9BACL</name>
<evidence type="ECO:0000313" key="4">
    <source>
        <dbReference type="Proteomes" id="UP000605427"/>
    </source>
</evidence>
<gene>
    <name evidence="3" type="ORF">GCM10007362_30010</name>
</gene>